<keyword evidence="2" id="KW-1185">Reference proteome</keyword>
<accession>A0ACA6AV45</accession>
<proteinExistence type="predicted"/>
<protein>
    <submittedName>
        <fullName evidence="1">Uncharacterized protein</fullName>
    </submittedName>
</protein>
<evidence type="ECO:0000313" key="2">
    <source>
        <dbReference type="Proteomes" id="UP000000435"/>
    </source>
</evidence>
<dbReference type="EMBL" id="CP000107">
    <property type="protein sequence ID" value="AAZ68111.1"/>
    <property type="molecule type" value="Genomic_DNA"/>
</dbReference>
<organism evidence="1 2">
    <name type="scientific">Ehrlichia canis (strain Jake)</name>
    <dbReference type="NCBI Taxonomy" id="269484"/>
    <lineage>
        <taxon>Bacteria</taxon>
        <taxon>Pseudomonadati</taxon>
        <taxon>Pseudomonadota</taxon>
        <taxon>Alphaproteobacteria</taxon>
        <taxon>Rickettsiales</taxon>
        <taxon>Anaplasmataceae</taxon>
        <taxon>Ehrlichia</taxon>
    </lineage>
</organism>
<dbReference type="Proteomes" id="UP000000435">
    <property type="component" value="Chromosome"/>
</dbReference>
<reference evidence="2" key="1">
    <citation type="journal article" date="2006" name="J. Bacteriol.">
        <title>The genome of the obligately intracellular bacterium Ehrlichia canis reveals themes of complex membrane structure and immune evasion strategies.</title>
        <authorList>
            <person name="Mavromatis K."/>
            <person name="Doyle C.K."/>
            <person name="Lykidis A."/>
            <person name="Ivanova N."/>
            <person name="Francino M.P."/>
            <person name="Chain P."/>
            <person name="Shin M."/>
            <person name="Malfatti S."/>
            <person name="Larimer F."/>
            <person name="Copeland A."/>
            <person name="Detter J.C."/>
            <person name="Land M."/>
            <person name="Richardson P.M."/>
            <person name="Yu X.J."/>
            <person name="Walker D.H."/>
            <person name="McBride J.W."/>
            <person name="Kyrpides N.C."/>
        </authorList>
    </citation>
    <scope>NUCLEOTIDE SEQUENCE [LARGE SCALE GENOMIC DNA]</scope>
    <source>
        <strain evidence="2">Jake</strain>
    </source>
</reference>
<name>A0ACA6AV45_EHRCJ</name>
<gene>
    <name evidence="1" type="ordered locus">Ecaj_0060</name>
</gene>
<evidence type="ECO:0000313" key="1">
    <source>
        <dbReference type="EMBL" id="AAZ68111.1"/>
    </source>
</evidence>
<sequence length="3714" mass="422339">MYQQQPSIESIKGLLNNVFEEVSEVSIDYVKMWEYIYWACLIRSDDYLDTINLVRQCDKEHDIFHHAVMCNPEVFISEIAKPKFSSVLQSIKDNHEDCKTIELCLLNGYALSVIVADPLFEEFRLKVTSIRIGGINLCQDIYNEVKEKNSRRGVDKCSEEDVDFLVRGVMYESHIKKYLHLFPNLIYLDCVVAEQKCCKVLFKTLKHYTPKLYYLSLKCANAVPAVKWEIGEEFNDIQLKVKELLLVNCSMDLLLYFLEIESLFIIAPQNLPEDRKILLHDYYYNPDSVVQLLVSTNSYMVDSDGKISCVPVDYDIMSFQKLEVLAINPCQDMSSILYMDGLWDTEAGLNFVDQLITSRKYNLLSGLVDSHPSLLRKLFFVTSPIHKIDLLEDNEELFPKLVPCHFKNGASLIKSLGVGYLIPHFSYSKFGASKRDLKLIQLRLKITKALKDFESELFDNEAIYGDIIKYITRLAYDANGIGSDQSASDKFLKNVLSEAHFYDSVSLGYLVKIVSVNFPTVFCGEFFGSLLDYEESLHIYLVKGIETFIRRKFVEGSIKTLADLKDALLVFQKSAHGKANVAGTNEPVSRILDAILAGPIKQNVQNPHVSAKALCISKLDLYAKEILNDVVGIANVLQIDKSRKITSFVESTLCKTIPCIISNITRTIDNTYASLADDFWEDIFASYNDEFIKMLPNNYQFCTALVTCSTIVKNIGNASSYVRTFLLLDEVGIKLVELRYDYMKLRMLKLSRYSNKMFASLAVLTFFRQVLNFSGMSDEKIRDYLSFCGVKDFASMIIVISNLAFNKLRNFNEQKLIADHRDLGFYEDLNQAFIQHKISHEFMLKILSDVLANTITEVMRLYELHLVPLLEKKVNRLIGVIGNPEDMLQMKNVISSYIMSIRDVFIVKNDLYHFVDDEIVDSDVEMFDRIQSFSPISRKGLLDILNVMFCAKNADVDLLIAQQSSCVLMYLQPMMQGVSFSFKSLNSYRFIYRAINTMYIPYENKYKYSFTRLQSISNVPIVLVSLLFQKIFYSYAKDTIDRQLLFKILYKFQHYFDFQFIQYCFILPQVLENDANVFIYVKQSQNLVQVLRQVEPEVIISTIDNVVRSEVDITELYNTVLSSLILLNKSAVPELSSKEKDYFSKMIDLFQNNFETHGILDGDVMRIISIKLTFEDWSIPQSRCVSDCMVANLSNIKVLKSIQECCDLWVVDLRNQILECEGFPNLNVLDIRNDLVNKCKNVDGINDLTYQLILDKLKPSILPVQYLDEIACCIVLDLVQHIVDNEHINVFYERLVDALVSRKKLSTMQNICETVLQTLKGFLLNKDEFLIGVSSHRQTSLEKEEQTSADSLLSQCFAEWCYVILENLFKGKDLANSVKSYSIAQFVSDNGLPESALLDLEKRMKQRQQVDKYLRLIDRFKSICMRNNNVGIQDRVDTRSRQIFNIENSQIIPLMQKKLSMNKDNTDDNISRLLNDDQYDFSTSQGKSTQILKIIAMMFYSLKPCNKQPVSVHQYVCDNVYISLMKISLISVFFDKGIISGFEIISVVRVLLNMFSSNPYFVNMRYLDFSENIMNYVTEIQYGDFEDKTPRKICNLGFHLVWEMLGVLLHDLLLNCLSDVDSSLCYAEDYFKRLNNIDDYTMLLVKFYYRNVLLRYSEQSSVDSTLKFHPVVFLCKFLKVFDYDLLKYYLPECNITLPVINGSKGKVTDVADTHSLKGGSELPELDEKSVSKKQRSRKKSKKKEEKIYANVVGDPELMYCDETAKEFLISRCVNDLSEAVAYITEVKGSDHLVVKEENFAGVTDALSKSQGPSEPEYNITLHVINGSKGKVTDVTDTHSLKGGSELPELDEKSVSKKQRSRKKSKKKEETIYVNVVGDLELMYCDETAKEFLISRCENNLSEAVIYIPEVKDSDYLVVKEENFAGVTDALSKSQGPSDQVENEEVRQDKGSEVQKRSKKSNKKAKKSAVSKDKIGSSVPEKVDILSVDESVSNRDDLEEKTASDVKVADTLPKQEKETSIIVTETLANKEQESSNVLTSEQVLKKAEDKAQKNSKKGNKKAKKGAVSKDKIESSVLEKVDILSVDESVSNRDDLEEKTASDIKVEDTLPKQEKETSIIVTETLANKEQESSNVLTSEQVLKKAEDKAQKNSKKGNKKAKKSAVSKDKIESSVLEKVDILSVDESVGDRDDLEAKTANDIKVEDTLPKQEKETSIIVTETLANREQESSNVLTSEQVFNKKISEVQYDSVAGKKIAESKENELVELVSIVEESINESLNHEDNLEGDVIDGCVTGFKSSEILLIQNENSDGQELPTRSLSRKASKKARKQALKMQEDCQKSKKKTQKNTKHNNARKIVKAETESTSILEDQYSSVSTASKRPISNVVVQSSDIGQDCRQLQVNYIEICDEILHTHRSDLEKLFGSYDEERLRVIIESISVKNLISQKIINLEMKRMKRIATSNTGLNVVMPSLEYTSSLCRIRSKSMCDLRFSHFLYSVQLIDSLFEVVNSNSGSRKVVVKGTAHRVLKNVFGYRKDYNFFVILMKVFVLLNLSAIAISHSDVNLRRINVYFKHSCDVFKMDLNPILLEVIQVLESIKGKEIDLYQLQNCMSGIFCKFFKESMPNDNYSLRFLKSLLSILSIITVDTALANDNDLRIVRDAAMFGCIIYIGSMFQQYTVQYSKLEQDNHPFKQLTCQDRSFWFMQEDYKKVVNLIKLFNTFRNRLVHCYDSENERFAERFKALSSQGRCFNSKYDIADILPTDKHKCYHAWHDTSDFFATLSITVLQTELLLINDSDCDSLGYSFLNRIYAFFQRCNMDIYPYALSERVNVDTDKMLALIRLRTALSTFCSNSASGFETSRHYILSLNQTLEKMQYCCDNRLFSTCIKKYTVMSKLLEQERAISFDADSMTDTSPIHDGVNNFQYDGNSDVLKKHDVRFDDVPEQDTVVDVKLEMSTDTDLVESMRDDSLSVSVDCDTSFIGSTFEQRNYTPTVDLKVPSCSRSFDIEDDSRLANVTRQGNSSAMLEAPSYSGLLDVESSITGNYTSNARLEGVPSYSMQNAQCANNLLRSVVNNSEVADLPVQENLPFSSNLVGDVQYADNLTVSYHSDTDLINLSKRRIRGYKRPKSNIQNTYNPLVCANDSDFMKSAYTHQKNRTTYDARLGMHDYNSSVKIMQPSYNLPSSQLSENPQVRDYATLGARPETHYGSQQKKDVQHTTNLPNIGNNSSSVINNCFTQGYSTFSNISESDMRYVDNPLVSEKPAVSLDGQHYLTRNARLGMHDYNSSVKIMQPSCNLPSNQLSENPQVRDYATLGARPETHYGSQQKKDVQHTTNLPNIGNNSSSVINNCFTQGYSTFSSISGSDMRYVDNPLVSEKPAVSLDGQHYLTRNARLGMHDYNSSVKIMQPSYNLPSSQLSENPQVRDYATLGARPETHYGSQQKKDVQHTTNLPNIGNNSSSVINNCFTQGYSTFSNISESDMRYVDNPLVSEKPAVSLDGQHYLTRNARLGMHDYNSSVKIMQPSYNLPSNQLSENPQVRDYATLGARPETHYGSQQKKDVQHTTNLPNIGNNSSSVINNCFTQGYSTFSNISGSDMRYVDNPLVSEKPAVSLDGQRYLTRNTRLGVPNYDDSVGMMQCSGSLPRCQVGNYPTVITNPNVQQHATSLNTRLSLHVYDCSVESVSHDDLQVDDLMNSIANPCVQGCCYPAGYKYMRN</sequence>